<evidence type="ECO:0000313" key="2">
    <source>
        <dbReference type="Proteomes" id="UP001652431"/>
    </source>
</evidence>
<reference evidence="1 2" key="1">
    <citation type="journal article" date="2021" name="ISME Commun">
        <title>Automated analysis of genomic sequences facilitates high-throughput and comprehensive description of bacteria.</title>
        <authorList>
            <person name="Hitch T.C.A."/>
        </authorList>
    </citation>
    <scope>NUCLEOTIDE SEQUENCE [LARGE SCALE GENOMIC DNA]</scope>
    <source>
        <strain evidence="1 2">Sanger_03</strain>
    </source>
</reference>
<sequence length="90" mass="11075">MEKAEDRRELTLQELKDLLFYRADTEMRCYKEACEKYGRQKAEPLRLSYIAVFNVIHDAVLWEEYAEYREIREKEMEEIARSKEKNKRIH</sequence>
<keyword evidence="2" id="KW-1185">Reference proteome</keyword>
<accession>A0ABT2RIT4</accession>
<name>A0ABT2RIT4_9FIRM</name>
<comment type="caution">
    <text evidence="1">The sequence shown here is derived from an EMBL/GenBank/DDBJ whole genome shotgun (WGS) entry which is preliminary data.</text>
</comment>
<dbReference type="EMBL" id="JAOQJU010000001">
    <property type="protein sequence ID" value="MCU6685310.1"/>
    <property type="molecule type" value="Genomic_DNA"/>
</dbReference>
<proteinExistence type="predicted"/>
<dbReference type="Proteomes" id="UP001652431">
    <property type="component" value="Unassembled WGS sequence"/>
</dbReference>
<protein>
    <submittedName>
        <fullName evidence="1">Uncharacterized protein</fullName>
    </submittedName>
</protein>
<dbReference type="RefSeq" id="WP_158367590.1">
    <property type="nucleotide sequence ID" value="NZ_JAOQJU010000001.1"/>
</dbReference>
<gene>
    <name evidence="1" type="ORF">OCV99_01870</name>
</gene>
<evidence type="ECO:0000313" key="1">
    <source>
        <dbReference type="EMBL" id="MCU6685310.1"/>
    </source>
</evidence>
<organism evidence="1 2">
    <name type="scientific">Dorea acetigenes</name>
    <dbReference type="NCBI Taxonomy" id="2981787"/>
    <lineage>
        <taxon>Bacteria</taxon>
        <taxon>Bacillati</taxon>
        <taxon>Bacillota</taxon>
        <taxon>Clostridia</taxon>
        <taxon>Lachnospirales</taxon>
        <taxon>Lachnospiraceae</taxon>
        <taxon>Dorea</taxon>
    </lineage>
</organism>